<evidence type="ECO:0000313" key="5">
    <source>
        <dbReference type="Proteomes" id="UP000594638"/>
    </source>
</evidence>
<keyword evidence="5" id="KW-1185">Reference proteome</keyword>
<proteinExistence type="predicted"/>
<reference evidence="4 5" key="1">
    <citation type="submission" date="2019-12" db="EMBL/GenBank/DDBJ databases">
        <authorList>
            <person name="Alioto T."/>
            <person name="Alioto T."/>
            <person name="Gomez Garrido J."/>
        </authorList>
    </citation>
    <scope>NUCLEOTIDE SEQUENCE [LARGE SCALE GENOMIC DNA]</scope>
</reference>
<dbReference type="Gramene" id="OE9A112914T1">
    <property type="protein sequence ID" value="OE9A112914C1"/>
    <property type="gene ID" value="OE9A112914"/>
</dbReference>
<comment type="caution">
    <text evidence="4">The sequence shown here is derived from an EMBL/GenBank/DDBJ whole genome shotgun (WGS) entry which is preliminary data.</text>
</comment>
<keyword evidence="1" id="KW-0863">Zinc-finger</keyword>
<dbReference type="PROSITE" id="PS50158">
    <property type="entry name" value="ZF_CCHC"/>
    <property type="match status" value="4"/>
</dbReference>
<dbReference type="GO" id="GO:0003676">
    <property type="term" value="F:nucleic acid binding"/>
    <property type="evidence" value="ECO:0007669"/>
    <property type="project" value="InterPro"/>
</dbReference>
<dbReference type="InterPro" id="IPR001878">
    <property type="entry name" value="Znf_CCHC"/>
</dbReference>
<organism evidence="4 5">
    <name type="scientific">Olea europaea subsp. europaea</name>
    <dbReference type="NCBI Taxonomy" id="158383"/>
    <lineage>
        <taxon>Eukaryota</taxon>
        <taxon>Viridiplantae</taxon>
        <taxon>Streptophyta</taxon>
        <taxon>Embryophyta</taxon>
        <taxon>Tracheophyta</taxon>
        <taxon>Spermatophyta</taxon>
        <taxon>Magnoliopsida</taxon>
        <taxon>eudicotyledons</taxon>
        <taxon>Gunneridae</taxon>
        <taxon>Pentapetalae</taxon>
        <taxon>asterids</taxon>
        <taxon>lamiids</taxon>
        <taxon>Lamiales</taxon>
        <taxon>Oleaceae</taxon>
        <taxon>Oleeae</taxon>
        <taxon>Olea</taxon>
    </lineage>
</organism>
<accession>A0A8S0UZ21</accession>
<dbReference type="GO" id="GO:0008270">
    <property type="term" value="F:zinc ion binding"/>
    <property type="evidence" value="ECO:0007669"/>
    <property type="project" value="UniProtKB-KW"/>
</dbReference>
<evidence type="ECO:0000256" key="2">
    <source>
        <dbReference type="SAM" id="MobiDB-lite"/>
    </source>
</evidence>
<dbReference type="Pfam" id="PF00098">
    <property type="entry name" value="zf-CCHC"/>
    <property type="match status" value="3"/>
</dbReference>
<dbReference type="Proteomes" id="UP000594638">
    <property type="component" value="Unassembled WGS sequence"/>
</dbReference>
<feature type="domain" description="CCHC-type" evidence="3">
    <location>
        <begin position="157"/>
        <end position="172"/>
    </location>
</feature>
<gene>
    <name evidence="4" type="ORF">OLEA9_A112914</name>
</gene>
<dbReference type="EMBL" id="CACTIH010009154">
    <property type="protein sequence ID" value="CAA3026194.1"/>
    <property type="molecule type" value="Genomic_DNA"/>
</dbReference>
<feature type="domain" description="CCHC-type" evidence="3">
    <location>
        <begin position="198"/>
        <end position="213"/>
    </location>
</feature>
<dbReference type="OrthoDB" id="427960at2759"/>
<feature type="domain" description="CCHC-type" evidence="3">
    <location>
        <begin position="305"/>
        <end position="318"/>
    </location>
</feature>
<feature type="compositionally biased region" description="Acidic residues" evidence="2">
    <location>
        <begin position="34"/>
        <end position="43"/>
    </location>
</feature>
<feature type="region of interest" description="Disordered" evidence="2">
    <location>
        <begin position="58"/>
        <end position="117"/>
    </location>
</feature>
<keyword evidence="1" id="KW-0479">Metal-binding</keyword>
<dbReference type="SUPFAM" id="SSF57756">
    <property type="entry name" value="Retrovirus zinc finger-like domains"/>
    <property type="match status" value="3"/>
</dbReference>
<feature type="region of interest" description="Disordered" evidence="2">
    <location>
        <begin position="1"/>
        <end position="45"/>
    </location>
</feature>
<feature type="compositionally biased region" description="Basic and acidic residues" evidence="2">
    <location>
        <begin position="74"/>
        <end position="85"/>
    </location>
</feature>
<dbReference type="SMART" id="SM00343">
    <property type="entry name" value="ZnF_C2HC"/>
    <property type="match status" value="7"/>
</dbReference>
<feature type="compositionally biased region" description="Basic and acidic residues" evidence="2">
    <location>
        <begin position="102"/>
        <end position="114"/>
    </location>
</feature>
<feature type="region of interest" description="Disordered" evidence="2">
    <location>
        <begin position="329"/>
        <end position="373"/>
    </location>
</feature>
<sequence length="752" mass="83699">MGKKEKKVNASKAEKVSSPEEEKGKGKAPIAEVSTDDDEEANEDLSLKIVQRAMLRACNGGPQKDGVSEIVTNFKDEKKIKEKNEKKKKKKSRETEALSGDAEGHEKDEEKSGSDKATGIAYDAVEANPAEMSDNAVLRKLLRGPRYFDPPDSWGTCYNCGEEGHTAINCTSERRKKPCFICGSLEHNAKQCSKGQDCFICKQQGHRAKDCPEKSRVESQSSKMCLKCGESGHDMFSCRNDYSTDDLKEMQCYICQKFGHLCCVNYTDLSLREVSCYRCGLLGHTGLACTGSQGVTSVTGWDNSCYRCGEVGHFARECITSKTVKRNSEFSTPKQKSSKKNRDLKEVKSAPRDLGSSYKRKTQYEGGYASTSNAKHRGGWITEDPGDYSSNRYNENTWRSPATPSHKRAKIFNSIDESASNSHSSKNPYKHHFSNSASNGFELDMLLESVSSTAKRTEELLNSINNNSIGSDSPIRIEDHFTALNLRCIERIYGDHGCDVMEILRKNSPLALPVILSRLMQKQDEWTKCRSDFNKVWAETYAKNHYKSLDHRSFYFKQQDSKNLSTKSLTAEIKEIKEKIPKEDDLLLSIAAGSRHSIVPNLEYEYVDAEIHEDVYKLIKYSCEEVCSTKEQLNKVLSLWTTFLEPMLGIHSRPHDSDATKDVSASKCQTVEKTATFINGSNGSPIADAATINMKLQKLSCIGDAGTLPRVNSSRTGFTTVDVVAKEDGLIVSPNERLTNSDAAATIGANEN</sequence>
<dbReference type="Gene3D" id="4.10.60.10">
    <property type="entry name" value="Zinc finger, CCHC-type"/>
    <property type="match status" value="4"/>
</dbReference>
<evidence type="ECO:0000256" key="1">
    <source>
        <dbReference type="PROSITE-ProRule" id="PRU00047"/>
    </source>
</evidence>
<dbReference type="InterPro" id="IPR036875">
    <property type="entry name" value="Znf_CCHC_sf"/>
</dbReference>
<keyword evidence="1" id="KW-0862">Zinc</keyword>
<dbReference type="PANTHER" id="PTHR46978">
    <property type="entry name" value="ZINC KNUCKLE (CCHC-TYPE) FAMILY PROTEIN"/>
    <property type="match status" value="1"/>
</dbReference>
<feature type="domain" description="CCHC-type" evidence="3">
    <location>
        <begin position="225"/>
        <end position="240"/>
    </location>
</feature>
<feature type="compositionally biased region" description="Basic and acidic residues" evidence="2">
    <location>
        <begin position="340"/>
        <end position="351"/>
    </location>
</feature>
<dbReference type="AlphaFoldDB" id="A0A8S0UZ21"/>
<name>A0A8S0UZ21_OLEEU</name>
<evidence type="ECO:0000259" key="3">
    <source>
        <dbReference type="PROSITE" id="PS50158"/>
    </source>
</evidence>
<protein>
    <submittedName>
        <fullName evidence="4">AIR1-like isoform X1</fullName>
    </submittedName>
</protein>
<feature type="compositionally biased region" description="Basic and acidic residues" evidence="2">
    <location>
        <begin position="12"/>
        <end position="25"/>
    </location>
</feature>
<dbReference type="PANTHER" id="PTHR46978:SF1">
    <property type="entry name" value="ZINC KNUCKLE (CCHC-TYPE) FAMILY PROTEIN"/>
    <property type="match status" value="1"/>
</dbReference>
<evidence type="ECO:0000313" key="4">
    <source>
        <dbReference type="EMBL" id="CAA3026194.1"/>
    </source>
</evidence>